<dbReference type="HOGENOM" id="CLU_2360535_0_0_1"/>
<evidence type="ECO:0000313" key="2">
    <source>
        <dbReference type="Proteomes" id="UP000054018"/>
    </source>
</evidence>
<organism evidence="1 2">
    <name type="scientific">Pisolithus microcarpus 441</name>
    <dbReference type="NCBI Taxonomy" id="765257"/>
    <lineage>
        <taxon>Eukaryota</taxon>
        <taxon>Fungi</taxon>
        <taxon>Dikarya</taxon>
        <taxon>Basidiomycota</taxon>
        <taxon>Agaricomycotina</taxon>
        <taxon>Agaricomycetes</taxon>
        <taxon>Agaricomycetidae</taxon>
        <taxon>Boletales</taxon>
        <taxon>Sclerodermatineae</taxon>
        <taxon>Pisolithaceae</taxon>
        <taxon>Pisolithus</taxon>
    </lineage>
</organism>
<reference evidence="1 2" key="1">
    <citation type="submission" date="2014-04" db="EMBL/GenBank/DDBJ databases">
        <authorList>
            <consortium name="DOE Joint Genome Institute"/>
            <person name="Kuo A."/>
            <person name="Kohler A."/>
            <person name="Costa M.D."/>
            <person name="Nagy L.G."/>
            <person name="Floudas D."/>
            <person name="Copeland A."/>
            <person name="Barry K.W."/>
            <person name="Cichocki N."/>
            <person name="Veneault-Fourrey C."/>
            <person name="LaButti K."/>
            <person name="Lindquist E.A."/>
            <person name="Lipzen A."/>
            <person name="Lundell T."/>
            <person name="Morin E."/>
            <person name="Murat C."/>
            <person name="Sun H."/>
            <person name="Tunlid A."/>
            <person name="Henrissat B."/>
            <person name="Grigoriev I.V."/>
            <person name="Hibbett D.S."/>
            <person name="Martin F."/>
            <person name="Nordberg H.P."/>
            <person name="Cantor M.N."/>
            <person name="Hua S.X."/>
        </authorList>
    </citation>
    <scope>NUCLEOTIDE SEQUENCE [LARGE SCALE GENOMIC DNA]</scope>
    <source>
        <strain evidence="1 2">441</strain>
    </source>
</reference>
<sequence>MDYGLGACPGTSDFVSLMLGGTCPPSKSQYGILIHPKNPCLATMPLMAKKRCIMEDHDAPFLGQRSGRVHKRHERWPCGILVVVSAAPKSVPVVTL</sequence>
<accession>A0A0C9ZHR9</accession>
<gene>
    <name evidence="1" type="ORF">PISMIDRAFT_338984</name>
</gene>
<dbReference type="Proteomes" id="UP000054018">
    <property type="component" value="Unassembled WGS sequence"/>
</dbReference>
<protein>
    <submittedName>
        <fullName evidence="1">Unplaced genomic scaffold scaffold_23, whole genome shotgun sequence</fullName>
    </submittedName>
</protein>
<dbReference type="EMBL" id="KN833707">
    <property type="protein sequence ID" value="KIK25509.1"/>
    <property type="molecule type" value="Genomic_DNA"/>
</dbReference>
<name>A0A0C9ZHR9_9AGAM</name>
<keyword evidence="2" id="KW-1185">Reference proteome</keyword>
<evidence type="ECO:0000313" key="1">
    <source>
        <dbReference type="EMBL" id="KIK25509.1"/>
    </source>
</evidence>
<proteinExistence type="predicted"/>
<dbReference type="AlphaFoldDB" id="A0A0C9ZHR9"/>
<reference evidence="2" key="2">
    <citation type="submission" date="2015-01" db="EMBL/GenBank/DDBJ databases">
        <title>Evolutionary Origins and Diversification of the Mycorrhizal Mutualists.</title>
        <authorList>
            <consortium name="DOE Joint Genome Institute"/>
            <consortium name="Mycorrhizal Genomics Consortium"/>
            <person name="Kohler A."/>
            <person name="Kuo A."/>
            <person name="Nagy L.G."/>
            <person name="Floudas D."/>
            <person name="Copeland A."/>
            <person name="Barry K.W."/>
            <person name="Cichocki N."/>
            <person name="Veneault-Fourrey C."/>
            <person name="LaButti K."/>
            <person name="Lindquist E.A."/>
            <person name="Lipzen A."/>
            <person name="Lundell T."/>
            <person name="Morin E."/>
            <person name="Murat C."/>
            <person name="Riley R."/>
            <person name="Ohm R."/>
            <person name="Sun H."/>
            <person name="Tunlid A."/>
            <person name="Henrissat B."/>
            <person name="Grigoriev I.V."/>
            <person name="Hibbett D.S."/>
            <person name="Martin F."/>
        </authorList>
    </citation>
    <scope>NUCLEOTIDE SEQUENCE [LARGE SCALE GENOMIC DNA]</scope>
    <source>
        <strain evidence="2">441</strain>
    </source>
</reference>